<dbReference type="RefSeq" id="WP_238193020.1">
    <property type="nucleotide sequence ID" value="NZ_BPQJ01000044.1"/>
</dbReference>
<feature type="chain" id="PRO_5041219801" evidence="1">
    <location>
        <begin position="22"/>
        <end position="370"/>
    </location>
</feature>
<dbReference type="InterPro" id="IPR011042">
    <property type="entry name" value="6-blade_b-propeller_TolB-like"/>
</dbReference>
<keyword evidence="1" id="KW-0732">Signal</keyword>
<keyword evidence="4" id="KW-1185">Reference proteome</keyword>
<reference evidence="3" key="2">
    <citation type="submission" date="2021-08" db="EMBL/GenBank/DDBJ databases">
        <authorList>
            <person name="Tani A."/>
            <person name="Ola A."/>
            <person name="Ogura Y."/>
            <person name="Katsura K."/>
            <person name="Hayashi T."/>
        </authorList>
    </citation>
    <scope>NUCLEOTIDE SEQUENCE</scope>
    <source>
        <strain evidence="3">JCM 32048</strain>
    </source>
</reference>
<sequence>MIRLVVLTIVMLAAASLSSRSQPNQLLTTEEAQVVVETVARGLDHPWGLAFLPDGRMLVTQQPGRLTIVSVDGRVSPPLAGTPRVHGGLMDVALDPAFSENHLVYLTYVAPCAGGWATAAGRGRLNTAATALDDFHVIFQQQPASPIQDHFGSRLAFTPDGKLFISMGDRDEPDRAQDLATDIGKLIRINPDGSVPPNNPFVRHAEGRPEIWSYGHRNIQGLAVHSDTGALWAGEFGPTGGDEINIPEPDCNYGWPLVSWGDHKDGRPIPRPTTRPDLADAIYHWTPSVSFSGMTFYTGSALPAWRGNLLLAGLASQALIRLTLAGSRVTGEERIPMGERIRHVAQGPDGLLYLLTDENEGRILRVSPAH</sequence>
<dbReference type="PANTHER" id="PTHR19328:SF75">
    <property type="entry name" value="ALDOSE SUGAR DEHYDROGENASE YLII"/>
    <property type="match status" value="1"/>
</dbReference>
<accession>A0AA37HH22</accession>
<gene>
    <name evidence="3" type="primary">yliI</name>
    <name evidence="3" type="ORF">MPEAHAMD_5822</name>
</gene>
<evidence type="ECO:0000259" key="2">
    <source>
        <dbReference type="Pfam" id="PF07995"/>
    </source>
</evidence>
<dbReference type="Proteomes" id="UP001055286">
    <property type="component" value="Unassembled WGS sequence"/>
</dbReference>
<comment type="caution">
    <text evidence="3">The sequence shown here is derived from an EMBL/GenBank/DDBJ whole genome shotgun (WGS) entry which is preliminary data.</text>
</comment>
<evidence type="ECO:0000256" key="1">
    <source>
        <dbReference type="SAM" id="SignalP"/>
    </source>
</evidence>
<reference evidence="3" key="1">
    <citation type="journal article" date="2016" name="Front. Microbiol.">
        <title>Genome Sequence of the Piezophilic, Mesophilic Sulfate-Reducing Bacterium Desulfovibrio indicus J2T.</title>
        <authorList>
            <person name="Cao J."/>
            <person name="Maignien L."/>
            <person name="Shao Z."/>
            <person name="Alain K."/>
            <person name="Jebbar M."/>
        </authorList>
    </citation>
    <scope>NUCLEOTIDE SEQUENCE</scope>
    <source>
        <strain evidence="3">JCM 32048</strain>
    </source>
</reference>
<feature type="domain" description="Glucose/Sorbosone dehydrogenase" evidence="2">
    <location>
        <begin position="43"/>
        <end position="365"/>
    </location>
</feature>
<dbReference type="InterPro" id="IPR011041">
    <property type="entry name" value="Quinoprot_gluc/sorb_DH_b-prop"/>
</dbReference>
<dbReference type="Gene3D" id="2.120.10.30">
    <property type="entry name" value="TolB, C-terminal domain"/>
    <property type="match status" value="1"/>
</dbReference>
<dbReference type="EMBL" id="BPQJ01000044">
    <property type="protein sequence ID" value="GJD65627.1"/>
    <property type="molecule type" value="Genomic_DNA"/>
</dbReference>
<organism evidence="3 4">
    <name type="scientific">Methylobacterium frigidaeris</name>
    <dbReference type="NCBI Taxonomy" id="2038277"/>
    <lineage>
        <taxon>Bacteria</taxon>
        <taxon>Pseudomonadati</taxon>
        <taxon>Pseudomonadota</taxon>
        <taxon>Alphaproteobacteria</taxon>
        <taxon>Hyphomicrobiales</taxon>
        <taxon>Methylobacteriaceae</taxon>
        <taxon>Methylobacterium</taxon>
    </lineage>
</organism>
<protein>
    <submittedName>
        <fullName evidence="3">Aldose sugar dehydrogenase YliI</fullName>
    </submittedName>
</protein>
<dbReference type="AlphaFoldDB" id="A0AA37HH22"/>
<feature type="signal peptide" evidence="1">
    <location>
        <begin position="1"/>
        <end position="21"/>
    </location>
</feature>
<proteinExistence type="predicted"/>
<name>A0AA37HH22_9HYPH</name>
<evidence type="ECO:0000313" key="3">
    <source>
        <dbReference type="EMBL" id="GJD65627.1"/>
    </source>
</evidence>
<dbReference type="SUPFAM" id="SSF50952">
    <property type="entry name" value="Soluble quinoprotein glucose dehydrogenase"/>
    <property type="match status" value="1"/>
</dbReference>
<dbReference type="PANTHER" id="PTHR19328">
    <property type="entry name" value="HEDGEHOG-INTERACTING PROTEIN"/>
    <property type="match status" value="1"/>
</dbReference>
<evidence type="ECO:0000313" key="4">
    <source>
        <dbReference type="Proteomes" id="UP001055286"/>
    </source>
</evidence>
<dbReference type="Pfam" id="PF07995">
    <property type="entry name" value="GSDH"/>
    <property type="match status" value="1"/>
</dbReference>
<dbReference type="InterPro" id="IPR012938">
    <property type="entry name" value="Glc/Sorbosone_DH"/>
</dbReference>